<keyword evidence="2" id="KW-0378">Hydrolase</keyword>
<dbReference type="SUPFAM" id="SSF109604">
    <property type="entry name" value="HD-domain/PDEase-like"/>
    <property type="match status" value="1"/>
</dbReference>
<evidence type="ECO:0000313" key="4">
    <source>
        <dbReference type="EMBL" id="GMM35594.1"/>
    </source>
</evidence>
<dbReference type="RefSeq" id="XP_064852594.1">
    <property type="nucleotide sequence ID" value="XM_064996522.1"/>
</dbReference>
<keyword evidence="5" id="KW-1185">Reference proteome</keyword>
<dbReference type="GeneID" id="90073573"/>
<sequence length="744" mass="85562">MAFPLIVCATNGRQSSSLLDSSNFTLVSFTSVKQLFVGLIGLSRIEHSFAFPIPIVINVPAVPASSWADSLEDLSFLQLEVLLSAFFPHLNIIILDYHSVTDQPGKLEQILFREVVTNHHFFSKNRFRRMQTLVGLNGAPHDLSLTVFGKVTSFDQLTDKHRGLLNELTSLNVTKTYNDSNYPLLPSFINTIPKNLARVLNQNHNFSSNIHPLTPKTKYNQYLDLMLKNIDFENILCIGDDRKFYIEEFLIESWYFQAHDLTYDELVYVCFLIFKRVFQLFPKDSGIALDDSKLLCLLINVREVYVGGNDFHNFRHAVDVVQAIFYYFLKLNLVPKHSIISKKKIVHDYKRQKNNASELCEDGNCWNHIVDFNEQTIDNNDSLEKEAEELDPSTEYHIYNKSPKLYLNQLKTYQTVIDQEFPTETTNCASETIVVTAYGKFKQREKSQLLCPVEVLALLIAALGHDSGHPGLTNHFIITNRSPLSIIFNDQSILENYHFILFHDVLQRHWPALFDQQIISMVSPGKPVDVKRIIAKSILATDMEKHFSFINQIINSERDALEKIKNGNELPKLEVSSELLCQLLLKCADISNITRPLKLSATWGVILGKEMAEIATLDKILKYGATIDDAKLPDDQELVEHLRNYEGLDKHYDEELQELVNCLESSSKDQPMAEPETHNLGDVTLRQLVMDNPNLCKSQIFFIEQISYKLFEKINEILPWLGFILRILNKNLHFWKLFEERAKK</sequence>
<keyword evidence="1" id="KW-0479">Metal-binding</keyword>
<dbReference type="GO" id="GO:0007165">
    <property type="term" value="P:signal transduction"/>
    <property type="evidence" value="ECO:0007669"/>
    <property type="project" value="InterPro"/>
</dbReference>
<feature type="domain" description="PDEase" evidence="3">
    <location>
        <begin position="215"/>
        <end position="603"/>
    </location>
</feature>
<evidence type="ECO:0000259" key="3">
    <source>
        <dbReference type="PROSITE" id="PS51845"/>
    </source>
</evidence>
<comment type="caution">
    <text evidence="4">The sequence shown here is derived from an EMBL/GenBank/DDBJ whole genome shotgun (WGS) entry which is preliminary data.</text>
</comment>
<dbReference type="InterPro" id="IPR003607">
    <property type="entry name" value="HD/PDEase_dom"/>
</dbReference>
<dbReference type="CDD" id="cd00077">
    <property type="entry name" value="HDc"/>
    <property type="match status" value="1"/>
</dbReference>
<dbReference type="Proteomes" id="UP001360560">
    <property type="component" value="Unassembled WGS sequence"/>
</dbReference>
<evidence type="ECO:0000256" key="1">
    <source>
        <dbReference type="ARBA" id="ARBA00022723"/>
    </source>
</evidence>
<gene>
    <name evidence="4" type="ORF">DASC09_029190</name>
</gene>
<dbReference type="GO" id="GO:0004114">
    <property type="term" value="F:3',5'-cyclic-nucleotide phosphodiesterase activity"/>
    <property type="evidence" value="ECO:0007669"/>
    <property type="project" value="InterPro"/>
</dbReference>
<protein>
    <submittedName>
        <fullName evidence="4">3',5'-cyclic-nucleotide phosphodiesterase</fullName>
    </submittedName>
</protein>
<dbReference type="Pfam" id="PF00233">
    <property type="entry name" value="PDEase_I"/>
    <property type="match status" value="1"/>
</dbReference>
<dbReference type="Gene3D" id="1.10.1300.10">
    <property type="entry name" value="3'5'-cyclic nucleotide phosphodiesterase, catalytic domain"/>
    <property type="match status" value="1"/>
</dbReference>
<dbReference type="AlphaFoldDB" id="A0AAV5QMC7"/>
<accession>A0AAV5QMC7</accession>
<dbReference type="PROSITE" id="PS51845">
    <property type="entry name" value="PDEASE_I_2"/>
    <property type="match status" value="1"/>
</dbReference>
<evidence type="ECO:0000256" key="2">
    <source>
        <dbReference type="ARBA" id="ARBA00022801"/>
    </source>
</evidence>
<reference evidence="4 5" key="1">
    <citation type="journal article" date="2023" name="Elife">
        <title>Identification of key yeast species and microbe-microbe interactions impacting larval growth of Drosophila in the wild.</title>
        <authorList>
            <person name="Mure A."/>
            <person name="Sugiura Y."/>
            <person name="Maeda R."/>
            <person name="Honda K."/>
            <person name="Sakurai N."/>
            <person name="Takahashi Y."/>
            <person name="Watada M."/>
            <person name="Katoh T."/>
            <person name="Gotoh A."/>
            <person name="Gotoh Y."/>
            <person name="Taniguchi I."/>
            <person name="Nakamura K."/>
            <person name="Hayashi T."/>
            <person name="Katayama T."/>
            <person name="Uemura T."/>
            <person name="Hattori Y."/>
        </authorList>
    </citation>
    <scope>NUCLEOTIDE SEQUENCE [LARGE SCALE GENOMIC DNA]</scope>
    <source>
        <strain evidence="4 5">SC-9</strain>
    </source>
</reference>
<dbReference type="InterPro" id="IPR036971">
    <property type="entry name" value="PDEase_catalytic_dom_sf"/>
</dbReference>
<dbReference type="EMBL" id="BTFZ01000010">
    <property type="protein sequence ID" value="GMM35594.1"/>
    <property type="molecule type" value="Genomic_DNA"/>
</dbReference>
<dbReference type="PANTHER" id="PTHR11347">
    <property type="entry name" value="CYCLIC NUCLEOTIDE PHOSPHODIESTERASE"/>
    <property type="match status" value="1"/>
</dbReference>
<dbReference type="GO" id="GO:0046872">
    <property type="term" value="F:metal ion binding"/>
    <property type="evidence" value="ECO:0007669"/>
    <property type="project" value="UniProtKB-KW"/>
</dbReference>
<evidence type="ECO:0000313" key="5">
    <source>
        <dbReference type="Proteomes" id="UP001360560"/>
    </source>
</evidence>
<name>A0AAV5QMC7_9ASCO</name>
<dbReference type="InterPro" id="IPR002073">
    <property type="entry name" value="PDEase_catalytic_dom"/>
</dbReference>
<proteinExistence type="predicted"/>
<organism evidence="4 5">
    <name type="scientific">Saccharomycopsis crataegensis</name>
    <dbReference type="NCBI Taxonomy" id="43959"/>
    <lineage>
        <taxon>Eukaryota</taxon>
        <taxon>Fungi</taxon>
        <taxon>Dikarya</taxon>
        <taxon>Ascomycota</taxon>
        <taxon>Saccharomycotina</taxon>
        <taxon>Saccharomycetes</taxon>
        <taxon>Saccharomycopsidaceae</taxon>
        <taxon>Saccharomycopsis</taxon>
    </lineage>
</organism>